<evidence type="ECO:0000256" key="1">
    <source>
        <dbReference type="SAM" id="MobiDB-lite"/>
    </source>
</evidence>
<dbReference type="EMBL" id="KN847506">
    <property type="protein sequence ID" value="KIW09667.1"/>
    <property type="molecule type" value="Genomic_DNA"/>
</dbReference>
<dbReference type="RefSeq" id="XP_016229883.1">
    <property type="nucleotide sequence ID" value="XM_016386389.1"/>
</dbReference>
<dbReference type="OrthoDB" id="4120204at2759"/>
<keyword evidence="3" id="KW-1185">Reference proteome</keyword>
<dbReference type="AlphaFoldDB" id="A0A0D1Z9M0"/>
<evidence type="ECO:0000313" key="2">
    <source>
        <dbReference type="EMBL" id="KIW09667.1"/>
    </source>
</evidence>
<accession>A0A0D1Z9M0</accession>
<protein>
    <submittedName>
        <fullName evidence="2">Uncharacterized protein</fullName>
    </submittedName>
</protein>
<feature type="region of interest" description="Disordered" evidence="1">
    <location>
        <begin position="112"/>
        <end position="159"/>
    </location>
</feature>
<dbReference type="GeneID" id="27339165"/>
<gene>
    <name evidence="2" type="ORF">PV08_12082</name>
</gene>
<name>A0A0D1Z9M0_9EURO</name>
<sequence length="200" mass="22301">MSIIQSSKALQNAASLVHLHASDMVPVEGRSDILILDFRNRKELFTHELRNVVATYNKVDFVSIAEQERENGVNIEWRRYIEYACIFTPLNAQPTETLVAIVLPDLEGLTKDTIDTNVHPPTNAPKPLDTHRQSPAQQQLSGKPVSKENAVVSSERQEIHEGQAPQVGYILTAYGKGAIVPKPGGLTIVLIRYERKARLE</sequence>
<reference evidence="2 3" key="1">
    <citation type="submission" date="2015-01" db="EMBL/GenBank/DDBJ databases">
        <title>The Genome Sequence of Exophiala spinifera CBS89968.</title>
        <authorList>
            <consortium name="The Broad Institute Genomics Platform"/>
            <person name="Cuomo C."/>
            <person name="de Hoog S."/>
            <person name="Gorbushina A."/>
            <person name="Stielow B."/>
            <person name="Teixiera M."/>
            <person name="Abouelleil A."/>
            <person name="Chapman S.B."/>
            <person name="Priest M."/>
            <person name="Young S.K."/>
            <person name="Wortman J."/>
            <person name="Nusbaum C."/>
            <person name="Birren B."/>
        </authorList>
    </citation>
    <scope>NUCLEOTIDE SEQUENCE [LARGE SCALE GENOMIC DNA]</scope>
    <source>
        <strain evidence="2 3">CBS 89968</strain>
    </source>
</reference>
<dbReference type="VEuPathDB" id="FungiDB:PV08_12082"/>
<proteinExistence type="predicted"/>
<dbReference type="Proteomes" id="UP000053328">
    <property type="component" value="Unassembled WGS sequence"/>
</dbReference>
<organism evidence="2 3">
    <name type="scientific">Exophiala spinifera</name>
    <dbReference type="NCBI Taxonomy" id="91928"/>
    <lineage>
        <taxon>Eukaryota</taxon>
        <taxon>Fungi</taxon>
        <taxon>Dikarya</taxon>
        <taxon>Ascomycota</taxon>
        <taxon>Pezizomycotina</taxon>
        <taxon>Eurotiomycetes</taxon>
        <taxon>Chaetothyriomycetidae</taxon>
        <taxon>Chaetothyriales</taxon>
        <taxon>Herpotrichiellaceae</taxon>
        <taxon>Exophiala</taxon>
    </lineage>
</organism>
<dbReference type="HOGENOM" id="CLU_1366266_0_0_1"/>
<evidence type="ECO:0000313" key="3">
    <source>
        <dbReference type="Proteomes" id="UP000053328"/>
    </source>
</evidence>